<dbReference type="OrthoDB" id="9814204at2"/>
<evidence type="ECO:0000313" key="4">
    <source>
        <dbReference type="Proteomes" id="UP000297475"/>
    </source>
</evidence>
<proteinExistence type="predicted"/>
<dbReference type="Proteomes" id="UP000297475">
    <property type="component" value="Unassembled WGS sequence"/>
</dbReference>
<feature type="domain" description="Beta-lactamase-related" evidence="2">
    <location>
        <begin position="99"/>
        <end position="381"/>
    </location>
</feature>
<protein>
    <submittedName>
        <fullName evidence="3">Class C beta-lactamase-related serine hydrolase</fullName>
    </submittedName>
</protein>
<keyword evidence="4" id="KW-1185">Reference proteome</keyword>
<sequence>MISSKPLTIAAFTTLTCSMAAMSSVQAESIDWTSPTLIDARANMMYPGLNYLTFQHFDQMFSTRTVAAGSDVWQLPSRPQTLNGPFVFEGEDNSLDDFLEQTRTNALLVIKDGAIVHEQYRNGMAPDSRHTVYSMSKSIIATLVGIALEEGDIGSLDDRVTDYLPAMAGSGYDDVTLEDVLRMRSGVNWEERYEFGSETQLTEVHDNALVAYRYRWCDYAERSEPDNEPGEQFNYATLDTSILGCVLAEATGTRVADYMAEKLWQPAGMEFPGYWIMDGPEPVGDEFYGAGFNATLRDLGRFGLMMLNEGVANGRQVVSSDWVQASTVADDGFEPTEPGSPFGYQYQWWTLTDSNAYSAIGLFNQFIYVDPDRDVVIVKLSYPESPLGWEDANIEFFQQVADQL</sequence>
<dbReference type="InterPro" id="IPR012338">
    <property type="entry name" value="Beta-lactam/transpept-like"/>
</dbReference>
<keyword evidence="3" id="KW-0378">Hydrolase</keyword>
<evidence type="ECO:0000256" key="1">
    <source>
        <dbReference type="SAM" id="SignalP"/>
    </source>
</evidence>
<dbReference type="InterPro" id="IPR001466">
    <property type="entry name" value="Beta-lactam-related"/>
</dbReference>
<dbReference type="Pfam" id="PF00144">
    <property type="entry name" value="Beta-lactamase"/>
    <property type="match status" value="1"/>
</dbReference>
<dbReference type="PANTHER" id="PTHR43283">
    <property type="entry name" value="BETA-LACTAMASE-RELATED"/>
    <property type="match status" value="1"/>
</dbReference>
<dbReference type="Gene3D" id="3.40.710.10">
    <property type="entry name" value="DD-peptidase/beta-lactamase superfamily"/>
    <property type="match status" value="1"/>
</dbReference>
<dbReference type="RefSeq" id="WP_135480367.1">
    <property type="nucleotide sequence ID" value="NZ_SRMF01000001.1"/>
</dbReference>
<organism evidence="3 4">
    <name type="scientific">Natronospirillum operosum</name>
    <dbReference type="NCBI Taxonomy" id="2759953"/>
    <lineage>
        <taxon>Bacteria</taxon>
        <taxon>Pseudomonadati</taxon>
        <taxon>Pseudomonadota</taxon>
        <taxon>Gammaproteobacteria</taxon>
        <taxon>Oceanospirillales</taxon>
        <taxon>Natronospirillaceae</taxon>
        <taxon>Natronospirillum</taxon>
    </lineage>
</organism>
<comment type="caution">
    <text evidence="3">The sequence shown here is derived from an EMBL/GenBank/DDBJ whole genome shotgun (WGS) entry which is preliminary data.</text>
</comment>
<feature type="signal peptide" evidence="1">
    <location>
        <begin position="1"/>
        <end position="27"/>
    </location>
</feature>
<keyword evidence="1" id="KW-0732">Signal</keyword>
<evidence type="ECO:0000313" key="3">
    <source>
        <dbReference type="EMBL" id="TGG95036.1"/>
    </source>
</evidence>
<gene>
    <name evidence="3" type="ORF">E4656_01000</name>
</gene>
<accession>A0A4Z0WH03</accession>
<name>A0A4Z0WH03_9GAMM</name>
<dbReference type="InterPro" id="IPR050789">
    <property type="entry name" value="Diverse_Enzym_Activities"/>
</dbReference>
<evidence type="ECO:0000259" key="2">
    <source>
        <dbReference type="Pfam" id="PF00144"/>
    </source>
</evidence>
<dbReference type="PANTHER" id="PTHR43283:SF7">
    <property type="entry name" value="BETA-LACTAMASE-RELATED DOMAIN-CONTAINING PROTEIN"/>
    <property type="match status" value="1"/>
</dbReference>
<dbReference type="EMBL" id="SRMF01000001">
    <property type="protein sequence ID" value="TGG95036.1"/>
    <property type="molecule type" value="Genomic_DNA"/>
</dbReference>
<reference evidence="3 4" key="1">
    <citation type="submission" date="2019-04" db="EMBL/GenBank/DDBJ databases">
        <title>Natronospirillum operosus gen. nov., sp. nov., a haloalkaliphilic satellite isolated from decaying biomass of laboratory culture of cyanobacterium Geitlerinema sp. and proposal of Natronospirillaceae fam. nov. and Saccharospirillaceae fam. nov.</title>
        <authorList>
            <person name="Kevbrin V."/>
            <person name="Boltyanskaya Y."/>
            <person name="Koziaeva V."/>
            <person name="Grouzdev D.S."/>
            <person name="Park M."/>
            <person name="Cho J."/>
        </authorList>
    </citation>
    <scope>NUCLEOTIDE SEQUENCE [LARGE SCALE GENOMIC DNA]</scope>
    <source>
        <strain evidence="3 4">G-116</strain>
    </source>
</reference>
<dbReference type="GO" id="GO:0016787">
    <property type="term" value="F:hydrolase activity"/>
    <property type="evidence" value="ECO:0007669"/>
    <property type="project" value="UniProtKB-KW"/>
</dbReference>
<dbReference type="SUPFAM" id="SSF56601">
    <property type="entry name" value="beta-lactamase/transpeptidase-like"/>
    <property type="match status" value="1"/>
</dbReference>
<feature type="chain" id="PRO_5021380495" evidence="1">
    <location>
        <begin position="28"/>
        <end position="404"/>
    </location>
</feature>
<dbReference type="AlphaFoldDB" id="A0A4Z0WH03"/>